<dbReference type="Gene3D" id="3.40.50.300">
    <property type="entry name" value="P-loop containing nucleotide triphosphate hydrolases"/>
    <property type="match status" value="1"/>
</dbReference>
<gene>
    <name evidence="1" type="ORF">AA20_08575</name>
</gene>
<evidence type="ECO:0000313" key="1">
    <source>
        <dbReference type="EMBL" id="KLD98544.1"/>
    </source>
</evidence>
<name>A0A0G9JY45_9BACT</name>
<organism evidence="1 2">
    <name type="scientific">Aliarcobacter butzleri L348</name>
    <dbReference type="NCBI Taxonomy" id="1447256"/>
    <lineage>
        <taxon>Bacteria</taxon>
        <taxon>Pseudomonadati</taxon>
        <taxon>Campylobacterota</taxon>
        <taxon>Epsilonproteobacteria</taxon>
        <taxon>Campylobacterales</taxon>
        <taxon>Arcobacteraceae</taxon>
        <taxon>Aliarcobacter</taxon>
    </lineage>
</organism>
<dbReference type="InterPro" id="IPR027417">
    <property type="entry name" value="P-loop_NTPase"/>
</dbReference>
<dbReference type="RefSeq" id="WP_046996987.1">
    <property type="nucleotide sequence ID" value="NZ_JAIQ01000120.1"/>
</dbReference>
<dbReference type="PATRIC" id="fig|1447256.3.peg.1674"/>
<proteinExistence type="predicted"/>
<dbReference type="Proteomes" id="UP000035514">
    <property type="component" value="Unassembled WGS sequence"/>
</dbReference>
<protein>
    <submittedName>
        <fullName evidence="1">Uncharacterized protein</fullName>
    </submittedName>
</protein>
<evidence type="ECO:0000313" key="2">
    <source>
        <dbReference type="Proteomes" id="UP000035514"/>
    </source>
</evidence>
<dbReference type="AlphaFoldDB" id="A0A0G9JY45"/>
<accession>A0A0G9JY45</accession>
<comment type="caution">
    <text evidence="1">The sequence shown here is derived from an EMBL/GenBank/DDBJ whole genome shotgun (WGS) entry which is preliminary data.</text>
</comment>
<dbReference type="EMBL" id="JAIQ01000120">
    <property type="protein sequence ID" value="KLD98544.1"/>
    <property type="molecule type" value="Genomic_DNA"/>
</dbReference>
<sequence>MSIFSGSFHKLKQIGIAELIKKHKERFVYAGKQVANIVAKTQDFLNEIIELQNKCSTKKYLLVEDSLTLLSPKKNGFVDTELLYKHEKQIREAGGSVILIHHLNKNGIFADSQKIEDFADYTFLVERNDFNNCILLNPQKRSRFDIKEKAYQTENRKIIAEIDFNMANISYSESNFIKIIIDLLQDGDEMNQSEIIKYLKQSSYFSKYGVGEKKVINWLEKWAKAEKWKCEQRASEKNAKYYFLIQTEKLTKLPNYNKKEI</sequence>
<reference evidence="1 2" key="1">
    <citation type="submission" date="2014-01" db="EMBL/GenBank/DDBJ databases">
        <title>Development of a Comparative Genomic Fingerprinting Assay for High Resolution Genotyping of Arcobacter butzleri.</title>
        <authorList>
            <person name="Webb A.L."/>
            <person name="Inglis G.D."/>
            <person name="Kruczkiewicz P."/>
            <person name="Selinger L.B."/>
            <person name="Taboada E.N."/>
        </authorList>
    </citation>
    <scope>NUCLEOTIDE SEQUENCE [LARGE SCALE GENOMIC DNA]</scope>
    <source>
        <strain evidence="1 2">L348</strain>
    </source>
</reference>